<keyword evidence="19" id="KW-0472">Membrane</keyword>
<dbReference type="EC" id="2.4.99.28" evidence="24"/>
<evidence type="ECO:0000256" key="5">
    <source>
        <dbReference type="ARBA" id="ARBA00007739"/>
    </source>
</evidence>
<evidence type="ECO:0000256" key="4">
    <source>
        <dbReference type="ARBA" id="ARBA00007090"/>
    </source>
</evidence>
<dbReference type="Pfam" id="PF00912">
    <property type="entry name" value="Transgly"/>
    <property type="match status" value="1"/>
</dbReference>
<comment type="caution">
    <text evidence="29">The sequence shown here is derived from an EMBL/GenBank/DDBJ whole genome shotgun (WGS) entry which is preliminary data.</text>
</comment>
<evidence type="ECO:0000256" key="9">
    <source>
        <dbReference type="ARBA" id="ARBA00022645"/>
    </source>
</evidence>
<evidence type="ECO:0000256" key="3">
    <source>
        <dbReference type="ARBA" id="ARBA00004752"/>
    </source>
</evidence>
<dbReference type="GO" id="GO:0071555">
    <property type="term" value="P:cell wall organization"/>
    <property type="evidence" value="ECO:0007669"/>
    <property type="project" value="UniProtKB-KW"/>
</dbReference>
<protein>
    <recommendedName>
        <fullName evidence="7">Penicillin-binding protein 1A</fullName>
        <ecNumber evidence="24">2.4.99.28</ecNumber>
        <ecNumber evidence="6">3.4.16.4</ecNumber>
    </recommendedName>
</protein>
<evidence type="ECO:0000256" key="20">
    <source>
        <dbReference type="ARBA" id="ARBA00023251"/>
    </source>
</evidence>
<evidence type="ECO:0000256" key="1">
    <source>
        <dbReference type="ARBA" id="ARBA00002624"/>
    </source>
</evidence>
<dbReference type="FunFam" id="1.10.3810.10:FF:000001">
    <property type="entry name" value="Penicillin-binding protein 1A"/>
    <property type="match status" value="1"/>
</dbReference>
<evidence type="ECO:0000256" key="6">
    <source>
        <dbReference type="ARBA" id="ARBA00012448"/>
    </source>
</evidence>
<reference evidence="30" key="1">
    <citation type="submission" date="2015-07" db="EMBL/GenBank/DDBJ databases">
        <title>Complete Genome of Thermincola ferriacetica strain Z-0001T.</title>
        <authorList>
            <person name="Lusk B."/>
            <person name="Badalamenti J.P."/>
            <person name="Parameswaran P."/>
            <person name="Bond D.R."/>
            <person name="Torres C.I."/>
        </authorList>
    </citation>
    <scope>NUCLEOTIDE SEQUENCE [LARGE SCALE GENOMIC DNA]</scope>
    <source>
        <strain evidence="30">Z-0001</strain>
    </source>
</reference>
<dbReference type="GO" id="GO:0030288">
    <property type="term" value="C:outer membrane-bounded periplasmic space"/>
    <property type="evidence" value="ECO:0007669"/>
    <property type="project" value="TreeGrafter"/>
</dbReference>
<dbReference type="InterPro" id="IPR036950">
    <property type="entry name" value="PBP_transglycosylase"/>
</dbReference>
<evidence type="ECO:0000256" key="23">
    <source>
        <dbReference type="ARBA" id="ARBA00034000"/>
    </source>
</evidence>
<evidence type="ECO:0000256" key="16">
    <source>
        <dbReference type="ARBA" id="ARBA00022968"/>
    </source>
</evidence>
<dbReference type="GO" id="GO:0008658">
    <property type="term" value="F:penicillin binding"/>
    <property type="evidence" value="ECO:0007669"/>
    <property type="project" value="InterPro"/>
</dbReference>
<dbReference type="AlphaFoldDB" id="A0A0L6W2Z3"/>
<dbReference type="PANTHER" id="PTHR32282:SF33">
    <property type="entry name" value="PEPTIDOGLYCAN GLYCOSYLTRANSFERASE"/>
    <property type="match status" value="1"/>
</dbReference>
<evidence type="ECO:0000256" key="22">
    <source>
        <dbReference type="ARBA" id="ARBA00023316"/>
    </source>
</evidence>
<comment type="catalytic activity">
    <reaction evidence="25">
        <text>[GlcNAc-(1-&gt;4)-Mur2Ac(oyl-L-Ala-gamma-D-Glu-L-Lys-D-Ala-D-Ala)](n)-di-trans,octa-cis-undecaprenyl diphosphate + beta-D-GlcNAc-(1-&gt;4)-Mur2Ac(oyl-L-Ala-gamma-D-Glu-L-Lys-D-Ala-D-Ala)-di-trans,octa-cis-undecaprenyl diphosphate = [GlcNAc-(1-&gt;4)-Mur2Ac(oyl-L-Ala-gamma-D-Glu-L-Lys-D-Ala-D-Ala)](n+1)-di-trans,octa-cis-undecaprenyl diphosphate + di-trans,octa-cis-undecaprenyl diphosphate + H(+)</text>
        <dbReference type="Rhea" id="RHEA:23708"/>
        <dbReference type="Rhea" id="RHEA-COMP:9602"/>
        <dbReference type="Rhea" id="RHEA-COMP:9603"/>
        <dbReference type="ChEBI" id="CHEBI:15378"/>
        <dbReference type="ChEBI" id="CHEBI:58405"/>
        <dbReference type="ChEBI" id="CHEBI:60033"/>
        <dbReference type="ChEBI" id="CHEBI:78435"/>
        <dbReference type="EC" id="2.4.99.28"/>
    </reaction>
</comment>
<dbReference type="InterPro" id="IPR023346">
    <property type="entry name" value="Lysozyme-like_dom_sf"/>
</dbReference>
<keyword evidence="10" id="KW-0645">Protease</keyword>
<evidence type="ECO:0000256" key="26">
    <source>
        <dbReference type="ARBA" id="ARBA00060592"/>
    </source>
</evidence>
<dbReference type="PANTHER" id="PTHR32282">
    <property type="entry name" value="BINDING PROTEIN TRANSPEPTIDASE, PUTATIVE-RELATED"/>
    <property type="match status" value="1"/>
</dbReference>
<dbReference type="GO" id="GO:0009252">
    <property type="term" value="P:peptidoglycan biosynthetic process"/>
    <property type="evidence" value="ECO:0007669"/>
    <property type="project" value="UniProtKB-UniPathway"/>
</dbReference>
<keyword evidence="18" id="KW-1133">Transmembrane helix</keyword>
<dbReference type="NCBIfam" id="TIGR02074">
    <property type="entry name" value="PBP_1a_fam"/>
    <property type="match status" value="1"/>
</dbReference>
<comment type="pathway">
    <text evidence="26">Glycan biosynthesis.</text>
</comment>
<dbReference type="Proteomes" id="UP000037175">
    <property type="component" value="Unassembled WGS sequence"/>
</dbReference>
<comment type="similarity">
    <text evidence="4">In the C-terminal section; belongs to the transpeptidase family.</text>
</comment>
<evidence type="ECO:0000256" key="14">
    <source>
        <dbReference type="ARBA" id="ARBA00022801"/>
    </source>
</evidence>
<evidence type="ECO:0000256" key="11">
    <source>
        <dbReference type="ARBA" id="ARBA00022676"/>
    </source>
</evidence>
<evidence type="ECO:0000256" key="15">
    <source>
        <dbReference type="ARBA" id="ARBA00022960"/>
    </source>
</evidence>
<evidence type="ECO:0000313" key="29">
    <source>
        <dbReference type="EMBL" id="KNZ69768.1"/>
    </source>
</evidence>
<evidence type="ECO:0000256" key="13">
    <source>
        <dbReference type="ARBA" id="ARBA00022692"/>
    </source>
</evidence>
<dbReference type="GO" id="GO:0006508">
    <property type="term" value="P:proteolysis"/>
    <property type="evidence" value="ECO:0007669"/>
    <property type="project" value="UniProtKB-KW"/>
</dbReference>
<name>A0A0L6W2Z3_9FIRM</name>
<dbReference type="GO" id="GO:0005886">
    <property type="term" value="C:plasma membrane"/>
    <property type="evidence" value="ECO:0007669"/>
    <property type="project" value="UniProtKB-SubCell"/>
</dbReference>
<sequence precursor="true">MKIKKLLFLTLSLMTLLFLFLSGCTVGPRLPEPRFNQGSKVYDTNGKLITTLFKEKRTTVKLKEVSPITRQAIIAVEDSRFYQHHGISFTGIARAAWKNLRAGEVIEGGSTITQQTAKNLFLGNERTFSRKFLEFWYAIQLERKYSKDEILEMYLNQIYFGEGAYGIEEAAQTYFGKPASQLDLAESAMLAGLPKAPSKYSPFVNWQAAKNRQKIVLGRMVETKVINQTQADEAYREELHLNSNRKPASRAPYFINEIVKYVTDKYEDGAKLLYTGGLKIETTLDLEAQKAAETAFLKRLQGRDPDLEGGLVALDPKTGYVLAMVGGKDYATSKFNRALQALRQPGSAFKPFVYTAALEQGYTAATTLTCEPVEFRTNSGIYKPTDFGSQQYHYRPFTLKEAVTVSDNVIAVKLAGQVGPQNAVNVAKKMGINSSLRPYISIALGTSEVNPLEMAAAYAAFANGGFRIKPVFIKKITDSQGRVLEKNLPSRTRVLDEKIAYIMTDMLKSVVQPGGTASIVSSILPRPAAGKTGTTQNYADAWFVGYTPELVAAVYIGYDNNRKSVGSTGGRLAAPIWAEFAARALKDRPVQDFPKPPGVVEKTICADTGLLATPYSEKTIKAFFIQGTEPTQYCPIHGGLTENLPFGGKQQEEKNVEDFFQMPRRFPRGRKFLEWFFNQAF</sequence>
<keyword evidence="17" id="KW-0573">Peptidoglycan synthesis</keyword>
<feature type="domain" description="Glycosyl transferase family 51" evidence="28">
    <location>
        <begin position="46"/>
        <end position="220"/>
    </location>
</feature>
<gene>
    <name evidence="29" type="ORF">Tfer_1586</name>
</gene>
<keyword evidence="15" id="KW-0133">Cell shape</keyword>
<keyword evidence="21" id="KW-0511">Multifunctional enzyme</keyword>
<dbReference type="EC" id="3.4.16.4" evidence="6"/>
<evidence type="ECO:0000259" key="27">
    <source>
        <dbReference type="Pfam" id="PF00905"/>
    </source>
</evidence>
<accession>A0A0L6W2Z3</accession>
<keyword evidence="8" id="KW-1003">Cell membrane</keyword>
<evidence type="ECO:0000259" key="28">
    <source>
        <dbReference type="Pfam" id="PF00912"/>
    </source>
</evidence>
<proteinExistence type="inferred from homology"/>
<dbReference type="GO" id="GO:0009002">
    <property type="term" value="F:serine-type D-Ala-D-Ala carboxypeptidase activity"/>
    <property type="evidence" value="ECO:0007669"/>
    <property type="project" value="UniProtKB-EC"/>
</dbReference>
<keyword evidence="16" id="KW-0735">Signal-anchor</keyword>
<keyword evidence="13" id="KW-0812">Transmembrane</keyword>
<evidence type="ECO:0000256" key="21">
    <source>
        <dbReference type="ARBA" id="ARBA00023268"/>
    </source>
</evidence>
<dbReference type="RefSeq" id="WP_083436845.1">
    <property type="nucleotide sequence ID" value="NZ_LGTE01000009.1"/>
</dbReference>
<comment type="subcellular location">
    <subcellularLocation>
        <location evidence="2">Cell membrane</location>
        <topology evidence="2">Single-pass type II membrane protein</topology>
    </subcellularLocation>
</comment>
<dbReference type="EMBL" id="LGTE01000009">
    <property type="protein sequence ID" value="KNZ69768.1"/>
    <property type="molecule type" value="Genomic_DNA"/>
</dbReference>
<dbReference type="Gene3D" id="3.40.710.10">
    <property type="entry name" value="DD-peptidase/beta-lactamase superfamily"/>
    <property type="match status" value="1"/>
</dbReference>
<comment type="pathway">
    <text evidence="3">Cell wall biogenesis; peptidoglycan biosynthesis.</text>
</comment>
<comment type="similarity">
    <text evidence="5">In the N-terminal section; belongs to the glycosyltransferase 51 family.</text>
</comment>
<evidence type="ECO:0000256" key="24">
    <source>
        <dbReference type="ARBA" id="ARBA00044770"/>
    </source>
</evidence>
<keyword evidence="14" id="KW-0378">Hydrolase</keyword>
<dbReference type="InterPro" id="IPR012338">
    <property type="entry name" value="Beta-lactam/transpept-like"/>
</dbReference>
<dbReference type="SUPFAM" id="SSF53955">
    <property type="entry name" value="Lysozyme-like"/>
    <property type="match status" value="1"/>
</dbReference>
<evidence type="ECO:0000256" key="10">
    <source>
        <dbReference type="ARBA" id="ARBA00022670"/>
    </source>
</evidence>
<dbReference type="Pfam" id="PF00905">
    <property type="entry name" value="Transpeptidase"/>
    <property type="match status" value="1"/>
</dbReference>
<evidence type="ECO:0000256" key="12">
    <source>
        <dbReference type="ARBA" id="ARBA00022679"/>
    </source>
</evidence>
<evidence type="ECO:0000256" key="17">
    <source>
        <dbReference type="ARBA" id="ARBA00022984"/>
    </source>
</evidence>
<dbReference type="PATRIC" id="fig|281456.6.peg.1692"/>
<keyword evidence="11" id="KW-0328">Glycosyltransferase</keyword>
<keyword evidence="22" id="KW-0961">Cell wall biogenesis/degradation</keyword>
<keyword evidence="12" id="KW-0808">Transferase</keyword>
<comment type="function">
    <text evidence="1">Cell wall formation. Synthesis of cross-linked peptidoglycan from the lipid intermediates. The enzyme has a penicillin-insensitive transglycosylase N-terminal domain (formation of linear glycan strands) and a penicillin-sensitive transpeptidase C-terminal domain (cross-linking of the peptide subunits).</text>
</comment>
<dbReference type="GO" id="GO:0008360">
    <property type="term" value="P:regulation of cell shape"/>
    <property type="evidence" value="ECO:0007669"/>
    <property type="project" value="UniProtKB-KW"/>
</dbReference>
<evidence type="ECO:0000256" key="7">
    <source>
        <dbReference type="ARBA" id="ARBA00018638"/>
    </source>
</evidence>
<keyword evidence="30" id="KW-1185">Reference proteome</keyword>
<dbReference type="GO" id="GO:0008955">
    <property type="term" value="F:peptidoglycan glycosyltransferase activity"/>
    <property type="evidence" value="ECO:0007669"/>
    <property type="project" value="UniProtKB-EC"/>
</dbReference>
<evidence type="ECO:0000313" key="30">
    <source>
        <dbReference type="Proteomes" id="UP000037175"/>
    </source>
</evidence>
<organism evidence="29 30">
    <name type="scientific">Thermincola ferriacetica</name>
    <dbReference type="NCBI Taxonomy" id="281456"/>
    <lineage>
        <taxon>Bacteria</taxon>
        <taxon>Bacillati</taxon>
        <taxon>Bacillota</taxon>
        <taxon>Clostridia</taxon>
        <taxon>Eubacteriales</taxon>
        <taxon>Thermincolaceae</taxon>
        <taxon>Thermincola</taxon>
    </lineage>
</organism>
<comment type="catalytic activity">
    <reaction evidence="23">
        <text>Preferential cleavage: (Ac)2-L-Lys-D-Ala-|-D-Ala. Also transpeptidation of peptidyl-alanyl moieties that are N-acyl substituents of D-alanine.</text>
        <dbReference type="EC" id="3.4.16.4"/>
    </reaction>
</comment>
<dbReference type="GO" id="GO:0046677">
    <property type="term" value="P:response to antibiotic"/>
    <property type="evidence" value="ECO:0007669"/>
    <property type="project" value="UniProtKB-KW"/>
</dbReference>
<dbReference type="InterPro" id="IPR050396">
    <property type="entry name" value="Glycosyltr_51/Transpeptidase"/>
</dbReference>
<dbReference type="PROSITE" id="PS51257">
    <property type="entry name" value="PROKAR_LIPOPROTEIN"/>
    <property type="match status" value="1"/>
</dbReference>
<dbReference type="InterPro" id="IPR001264">
    <property type="entry name" value="Glyco_trans_51"/>
</dbReference>
<evidence type="ECO:0000256" key="25">
    <source>
        <dbReference type="ARBA" id="ARBA00049902"/>
    </source>
</evidence>
<feature type="domain" description="Penicillin-binding protein transpeptidase" evidence="27">
    <location>
        <begin position="309"/>
        <end position="579"/>
    </location>
</feature>
<dbReference type="SUPFAM" id="SSF56601">
    <property type="entry name" value="beta-lactamase/transpeptidase-like"/>
    <property type="match status" value="1"/>
</dbReference>
<dbReference type="Gene3D" id="1.10.3810.10">
    <property type="entry name" value="Biosynthetic peptidoglycan transglycosylase-like"/>
    <property type="match status" value="1"/>
</dbReference>
<dbReference type="InterPro" id="IPR001460">
    <property type="entry name" value="PCN-bd_Tpept"/>
</dbReference>
<evidence type="ECO:0000256" key="8">
    <source>
        <dbReference type="ARBA" id="ARBA00022475"/>
    </source>
</evidence>
<dbReference type="UniPathway" id="UPA00219"/>
<keyword evidence="9" id="KW-0121">Carboxypeptidase</keyword>
<keyword evidence="20" id="KW-0046">Antibiotic resistance</keyword>
<evidence type="ECO:0000256" key="19">
    <source>
        <dbReference type="ARBA" id="ARBA00023136"/>
    </source>
</evidence>
<evidence type="ECO:0000256" key="18">
    <source>
        <dbReference type="ARBA" id="ARBA00022989"/>
    </source>
</evidence>
<evidence type="ECO:0000256" key="2">
    <source>
        <dbReference type="ARBA" id="ARBA00004401"/>
    </source>
</evidence>